<dbReference type="Proteomes" id="UP000230066">
    <property type="component" value="Unassembled WGS sequence"/>
</dbReference>
<comment type="caution">
    <text evidence="2">The sequence shown here is derived from an EMBL/GenBank/DDBJ whole genome shotgun (WGS) entry which is preliminary data.</text>
</comment>
<evidence type="ECO:0000256" key="1">
    <source>
        <dbReference type="SAM" id="MobiDB-lite"/>
    </source>
</evidence>
<organism evidence="2 3">
    <name type="scientific">Fasciola hepatica</name>
    <name type="common">Liver fluke</name>
    <dbReference type="NCBI Taxonomy" id="6192"/>
    <lineage>
        <taxon>Eukaryota</taxon>
        <taxon>Metazoa</taxon>
        <taxon>Spiralia</taxon>
        <taxon>Lophotrochozoa</taxon>
        <taxon>Platyhelminthes</taxon>
        <taxon>Trematoda</taxon>
        <taxon>Digenea</taxon>
        <taxon>Plagiorchiida</taxon>
        <taxon>Echinostomata</taxon>
        <taxon>Echinostomatoidea</taxon>
        <taxon>Fasciolidae</taxon>
        <taxon>Fasciola</taxon>
    </lineage>
</organism>
<name>A0A4E0QUT0_FASHE</name>
<feature type="region of interest" description="Disordered" evidence="1">
    <location>
        <begin position="1"/>
        <end position="22"/>
    </location>
</feature>
<reference evidence="2" key="1">
    <citation type="submission" date="2019-03" db="EMBL/GenBank/DDBJ databases">
        <title>Improved annotation for the trematode Fasciola hepatica.</title>
        <authorList>
            <person name="Choi Y.-J."/>
            <person name="Martin J."/>
            <person name="Mitreva M."/>
        </authorList>
    </citation>
    <scope>NUCLEOTIDE SEQUENCE [LARGE SCALE GENOMIC DNA]</scope>
</reference>
<proteinExistence type="predicted"/>
<keyword evidence="3" id="KW-1185">Reference proteome</keyword>
<evidence type="ECO:0000313" key="2">
    <source>
        <dbReference type="EMBL" id="THD18763.1"/>
    </source>
</evidence>
<sequence length="83" mass="9301">MDGRSTYTGGKRKQGPSSQHTEYPMLLYRRTLINHSDSTQSDNTIATVHGLLPHLSVSPANWLVDLFDPNHGDVRQLLFPSLL</sequence>
<dbReference type="AlphaFoldDB" id="A0A4E0QUT0"/>
<gene>
    <name evidence="2" type="ORF">D915_010618</name>
</gene>
<evidence type="ECO:0000313" key="3">
    <source>
        <dbReference type="Proteomes" id="UP000230066"/>
    </source>
</evidence>
<dbReference type="EMBL" id="JXXN02008706">
    <property type="protein sequence ID" value="THD18763.1"/>
    <property type="molecule type" value="Genomic_DNA"/>
</dbReference>
<accession>A0A4E0QUT0</accession>
<protein>
    <submittedName>
        <fullName evidence="2">Uncharacterized protein</fullName>
    </submittedName>
</protein>